<evidence type="ECO:0000256" key="1">
    <source>
        <dbReference type="SAM" id="MobiDB-lite"/>
    </source>
</evidence>
<evidence type="ECO:0000313" key="3">
    <source>
        <dbReference type="Proteomes" id="UP001165363"/>
    </source>
</evidence>
<dbReference type="Proteomes" id="UP001165363">
    <property type="component" value="Unassembled WGS sequence"/>
</dbReference>
<name>A0ABT0RJB8_9SPHN</name>
<dbReference type="RefSeq" id="WP_249846353.1">
    <property type="nucleotide sequence ID" value="NZ_JAMGBD010000001.1"/>
</dbReference>
<keyword evidence="3" id="KW-1185">Reference proteome</keyword>
<reference evidence="2" key="1">
    <citation type="submission" date="2022-05" db="EMBL/GenBank/DDBJ databases">
        <authorList>
            <person name="Jo J.-H."/>
            <person name="Im W.-T."/>
        </authorList>
    </citation>
    <scope>NUCLEOTIDE SEQUENCE</scope>
    <source>
        <strain evidence="2">SE158</strain>
    </source>
</reference>
<sequence length="55" mass="6198">MTSMQSHNLARPELGLSDCPQQSVRPELVEGRMLDGRAARFDFAQHERMLGEAAR</sequence>
<evidence type="ECO:0000313" key="2">
    <source>
        <dbReference type="EMBL" id="MCL6682379.1"/>
    </source>
</evidence>
<comment type="caution">
    <text evidence="2">The sequence shown here is derived from an EMBL/GenBank/DDBJ whole genome shotgun (WGS) entry which is preliminary data.</text>
</comment>
<protein>
    <submittedName>
        <fullName evidence="2">Uncharacterized protein</fullName>
    </submittedName>
</protein>
<gene>
    <name evidence="2" type="ORF">LZ536_00475</name>
</gene>
<organism evidence="2 3">
    <name type="scientific">Sphingomonas alba</name>
    <dbReference type="NCBI Taxonomy" id="2908208"/>
    <lineage>
        <taxon>Bacteria</taxon>
        <taxon>Pseudomonadati</taxon>
        <taxon>Pseudomonadota</taxon>
        <taxon>Alphaproteobacteria</taxon>
        <taxon>Sphingomonadales</taxon>
        <taxon>Sphingomonadaceae</taxon>
        <taxon>Sphingomonas</taxon>
    </lineage>
</organism>
<accession>A0ABT0RJB8</accession>
<dbReference type="EMBL" id="JAMGBD010000001">
    <property type="protein sequence ID" value="MCL6682379.1"/>
    <property type="molecule type" value="Genomic_DNA"/>
</dbReference>
<proteinExistence type="predicted"/>
<feature type="region of interest" description="Disordered" evidence="1">
    <location>
        <begin position="1"/>
        <end position="22"/>
    </location>
</feature>